<accession>A0A382NHR2</accession>
<dbReference type="EMBL" id="UINC01100281">
    <property type="protein sequence ID" value="SVC60220.1"/>
    <property type="molecule type" value="Genomic_DNA"/>
</dbReference>
<reference evidence="1" key="1">
    <citation type="submission" date="2018-05" db="EMBL/GenBank/DDBJ databases">
        <authorList>
            <person name="Lanie J.A."/>
            <person name="Ng W.-L."/>
            <person name="Kazmierczak K.M."/>
            <person name="Andrzejewski T.M."/>
            <person name="Davidsen T.M."/>
            <person name="Wayne K.J."/>
            <person name="Tettelin H."/>
            <person name="Glass J.I."/>
            <person name="Rusch D."/>
            <person name="Podicherti R."/>
            <person name="Tsui H.-C.T."/>
            <person name="Winkler M.E."/>
        </authorList>
    </citation>
    <scope>NUCLEOTIDE SEQUENCE</scope>
</reference>
<proteinExistence type="predicted"/>
<name>A0A382NHR2_9ZZZZ</name>
<organism evidence="1">
    <name type="scientific">marine metagenome</name>
    <dbReference type="NCBI Taxonomy" id="408172"/>
    <lineage>
        <taxon>unclassified sequences</taxon>
        <taxon>metagenomes</taxon>
        <taxon>ecological metagenomes</taxon>
    </lineage>
</organism>
<gene>
    <name evidence="1" type="ORF">METZ01_LOCUS313074</name>
</gene>
<evidence type="ECO:0000313" key="1">
    <source>
        <dbReference type="EMBL" id="SVC60220.1"/>
    </source>
</evidence>
<dbReference type="AlphaFoldDB" id="A0A382NHR2"/>
<protein>
    <submittedName>
        <fullName evidence="1">Uncharacterized protein</fullName>
    </submittedName>
</protein>
<sequence length="86" mass="9779">MDGYCQLSGFFVYRHLGGVLVRTYTLLCNNRSPKKSTMKKILSIFAIYGILSNVNAQGWSESFNNVSGSFTNWGTLTSDMIWLKWN</sequence>